<dbReference type="InterPro" id="IPR031582">
    <property type="entry name" value="TadF"/>
</dbReference>
<evidence type="ECO:0000256" key="1">
    <source>
        <dbReference type="SAM" id="Phobius"/>
    </source>
</evidence>
<comment type="caution">
    <text evidence="2">The sequence shown here is derived from an EMBL/GenBank/DDBJ whole genome shotgun (WGS) entry which is preliminary data.</text>
</comment>
<protein>
    <submittedName>
        <fullName evidence="2">Protein TadF</fullName>
    </submittedName>
</protein>
<sequence>MKNLKLFLGDKKGAVTVEFIAMMMFLAFIFAFLSDVIVMRSTMGRLDNASYTLVNILRERLQLYAGTADISDRDYKQMELLAKRLIYGDQNSKEELNIVLEYWSEKKQTRLPHAINRCQPYRNLRDLSYLSPKSEFNNERRIPLYQVTVCVESKSLFQALLVSKRDRVEGLMRSSSMSVSR</sequence>
<dbReference type="RefSeq" id="WP_083002750.1">
    <property type="nucleotide sequence ID" value="NZ_CP033598.1"/>
</dbReference>
<name>A0AAW8V4D7_PASMD</name>
<dbReference type="Pfam" id="PF16964">
    <property type="entry name" value="TadF"/>
    <property type="match status" value="1"/>
</dbReference>
<keyword evidence="1" id="KW-1133">Transmembrane helix</keyword>
<keyword evidence="1" id="KW-0472">Membrane</keyword>
<organism evidence="2 3">
    <name type="scientific">Pasteurella multocida</name>
    <dbReference type="NCBI Taxonomy" id="747"/>
    <lineage>
        <taxon>Bacteria</taxon>
        <taxon>Pseudomonadati</taxon>
        <taxon>Pseudomonadota</taxon>
        <taxon>Gammaproteobacteria</taxon>
        <taxon>Pasteurellales</taxon>
        <taxon>Pasteurellaceae</taxon>
        <taxon>Pasteurella</taxon>
    </lineage>
</organism>
<feature type="transmembrane region" description="Helical" evidence="1">
    <location>
        <begin position="20"/>
        <end position="38"/>
    </location>
</feature>
<reference evidence="2" key="1">
    <citation type="submission" date="2022-07" db="EMBL/GenBank/DDBJ databases">
        <title>Sequence of Pasteurella multocoda 17BRD-035.</title>
        <authorList>
            <person name="Roy Chowdhury P."/>
            <person name="Alhamami T."/>
            <person name="Trott D.J."/>
            <person name="Djordvevic S.P."/>
        </authorList>
    </citation>
    <scope>NUCLEOTIDE SEQUENCE</scope>
    <source>
        <strain evidence="2">17BRD-035</strain>
    </source>
</reference>
<keyword evidence="1" id="KW-0812">Transmembrane</keyword>
<proteinExistence type="predicted"/>
<gene>
    <name evidence="2" type="ORF">NQF69_00630</name>
</gene>
<dbReference type="Proteomes" id="UP001182304">
    <property type="component" value="Unassembled WGS sequence"/>
</dbReference>
<evidence type="ECO:0000313" key="2">
    <source>
        <dbReference type="EMBL" id="MDT3451277.1"/>
    </source>
</evidence>
<dbReference type="EMBL" id="JANIEN010000001">
    <property type="protein sequence ID" value="MDT3451277.1"/>
    <property type="molecule type" value="Genomic_DNA"/>
</dbReference>
<dbReference type="AlphaFoldDB" id="A0AAW8V4D7"/>
<evidence type="ECO:0000313" key="3">
    <source>
        <dbReference type="Proteomes" id="UP001182304"/>
    </source>
</evidence>
<accession>A0AAW8V4D7</accession>